<evidence type="ECO:0000259" key="2">
    <source>
        <dbReference type="Pfam" id="PF03732"/>
    </source>
</evidence>
<reference evidence="3" key="1">
    <citation type="submission" date="2015-03" db="EMBL/GenBank/DDBJ databases">
        <title>A transcriptome of Araucaria cunninghamii, an australian fine timber species.</title>
        <authorList>
            <person name="Jing Yi C.J.Y."/>
            <person name="Yin San L.Y.S."/>
            <person name="Abdul Karim S.S."/>
            <person name="Wan Azmi N.N."/>
            <person name="Hercus R.R."/>
            <person name="Croft L.L."/>
        </authorList>
    </citation>
    <scope>NUCLEOTIDE SEQUENCE</scope>
    <source>
        <strain evidence="3">MI0301</strain>
        <tissue evidence="3">Leaf</tissue>
    </source>
</reference>
<dbReference type="InterPro" id="IPR005162">
    <property type="entry name" value="Retrotrans_gag_dom"/>
</dbReference>
<dbReference type="PANTHER" id="PTHR15503">
    <property type="entry name" value="LDOC1 RELATED"/>
    <property type="match status" value="1"/>
</dbReference>
<organism evidence="3">
    <name type="scientific">Araucaria cunninghamii</name>
    <name type="common">Hoop pine</name>
    <name type="synonym">Moreton Bay pine</name>
    <dbReference type="NCBI Taxonomy" id="56994"/>
    <lineage>
        <taxon>Eukaryota</taxon>
        <taxon>Viridiplantae</taxon>
        <taxon>Streptophyta</taxon>
        <taxon>Embryophyta</taxon>
        <taxon>Tracheophyta</taxon>
        <taxon>Spermatophyta</taxon>
        <taxon>Pinopsida</taxon>
        <taxon>Pinidae</taxon>
        <taxon>Conifers II</taxon>
        <taxon>Araucariales</taxon>
        <taxon>Araucariaceae</taxon>
        <taxon>Araucaria</taxon>
    </lineage>
</organism>
<sequence>MTKLEGKTMSMEDGLSEWRASVDEAVSELRRRLEESLLSQAKLQEEVTFWRAATTKLQEEVNSCRAAATQAMGYELKEPECYEGARDGRVLDDFLWDMGEYLASGGLSGEEEVRIAASYLKGTAKVWWRNLAGDIAEGRTTKRVESWDELKEALQEQFRPGNADWQARLKLHKLKHDGKIRDYINLFQDLMVEIKRMSAQDRLFMFEQGLQPWAQVELRRHKPRNVSDAIAVAGFFFDFKEKSDGKEDTQGHNTKGLSQPSGKPKSATQGGKRTQGSLKSISHLKGEKPASGANQANRSVLRCWTCNGPHTQNKCPQRQRVPASAVQQTELDDANEAEMGEKTQTSREAEVDGMDGLMYVEVVLKGKRTTALVRPGATHNFIDVQRAKELGLQYSAGGGQRVKSIVPPIICHAQVIVGVARDVKAQVGEWKGKLNVQIVKMNDFEMVLGIEFIRMAKVMVIPYLETLLIFDPRQVLIVKTFQRRQMGNVPTKALNAQEGARMFCDEHEKGSAEEGQGPHVSHGDGWTVGAVC</sequence>
<dbReference type="InterPro" id="IPR021109">
    <property type="entry name" value="Peptidase_aspartic_dom_sf"/>
</dbReference>
<dbReference type="EMBL" id="GCKF01007376">
    <property type="protein sequence ID" value="JAG99145.1"/>
    <property type="molecule type" value="Transcribed_RNA"/>
</dbReference>
<dbReference type="AlphaFoldDB" id="A0A0D6RAW8"/>
<dbReference type="CDD" id="cd00303">
    <property type="entry name" value="retropepsin_like"/>
    <property type="match status" value="1"/>
</dbReference>
<name>A0A0D6RAW8_ARACU</name>
<evidence type="ECO:0000313" key="3">
    <source>
        <dbReference type="EMBL" id="JAG99145.1"/>
    </source>
</evidence>
<feature type="compositionally biased region" description="Polar residues" evidence="1">
    <location>
        <begin position="251"/>
        <end position="280"/>
    </location>
</feature>
<protein>
    <recommendedName>
        <fullName evidence="2">Retrotransposon gag domain-containing protein</fullName>
    </recommendedName>
</protein>
<dbReference type="PANTHER" id="PTHR15503:SF22">
    <property type="entry name" value="TRANSPOSON TY3-I GAG POLYPROTEIN"/>
    <property type="match status" value="1"/>
</dbReference>
<feature type="region of interest" description="Disordered" evidence="1">
    <location>
        <begin position="509"/>
        <end position="532"/>
    </location>
</feature>
<dbReference type="Gene3D" id="2.40.70.10">
    <property type="entry name" value="Acid Proteases"/>
    <property type="match status" value="1"/>
</dbReference>
<dbReference type="Pfam" id="PF03732">
    <property type="entry name" value="Retrotrans_gag"/>
    <property type="match status" value="1"/>
</dbReference>
<evidence type="ECO:0000256" key="1">
    <source>
        <dbReference type="SAM" id="MobiDB-lite"/>
    </source>
</evidence>
<feature type="domain" description="Retrotransposon gag" evidence="2">
    <location>
        <begin position="115"/>
        <end position="212"/>
    </location>
</feature>
<proteinExistence type="predicted"/>
<dbReference type="InterPro" id="IPR032567">
    <property type="entry name" value="RTL1-rel"/>
</dbReference>
<accession>A0A0D6RAW8</accession>
<feature type="region of interest" description="Disordered" evidence="1">
    <location>
        <begin position="243"/>
        <end position="294"/>
    </location>
</feature>